<dbReference type="EMBL" id="LPWD01000296">
    <property type="protein sequence ID" value="ODS02482.1"/>
    <property type="molecule type" value="Genomic_DNA"/>
</dbReference>
<evidence type="ECO:0000313" key="1">
    <source>
        <dbReference type="EMBL" id="ODS02482.1"/>
    </source>
</evidence>
<dbReference type="AlphaFoldDB" id="A0A1E3WAE4"/>
<evidence type="ECO:0000313" key="2">
    <source>
        <dbReference type="Proteomes" id="UP000095042"/>
    </source>
</evidence>
<sequence length="93" mass="9495">MNKVDRIGAHIFYKKRNEEPYIVEASAAPENDAESDDEDGYLLPTLSLASAVSAVSGSVSAVGESVTNSVTAVAGTSVAAPTQAMSLGYGASE</sequence>
<proteinExistence type="predicted"/>
<dbReference type="Proteomes" id="UP000095042">
    <property type="component" value="Unassembled WGS sequence"/>
</dbReference>
<reference evidence="1 2" key="1">
    <citation type="journal article" date="2016" name="Environ. Microbiol.">
        <title>New Methyloceanibacter diversity from North Sea sediments includes methanotroph containing solely the soluble methane monooxygenase.</title>
        <authorList>
            <person name="Vekeman B."/>
            <person name="Kerckhof F.M."/>
            <person name="Cremers G."/>
            <person name="de Vos P."/>
            <person name="Vandamme P."/>
            <person name="Boon N."/>
            <person name="Op den Camp H.J."/>
            <person name="Heylen K."/>
        </authorList>
    </citation>
    <scope>NUCLEOTIDE SEQUENCE [LARGE SCALE GENOMIC DNA]</scope>
    <source>
        <strain evidence="1 2">R-67177</strain>
    </source>
</reference>
<name>A0A1E3WAE4_9HYPH</name>
<protein>
    <submittedName>
        <fullName evidence="1">Uncharacterized protein</fullName>
    </submittedName>
</protein>
<dbReference type="RefSeq" id="WP_069624327.1">
    <property type="nucleotide sequence ID" value="NZ_LPWD01000296.1"/>
</dbReference>
<gene>
    <name evidence="1" type="ORF">AUC71_15125</name>
</gene>
<comment type="caution">
    <text evidence="1">The sequence shown here is derived from an EMBL/GenBank/DDBJ whole genome shotgun (WGS) entry which is preliminary data.</text>
</comment>
<keyword evidence="2" id="KW-1185">Reference proteome</keyword>
<organism evidence="1 2">
    <name type="scientific">Methyloceanibacter marginalis</name>
    <dbReference type="NCBI Taxonomy" id="1774971"/>
    <lineage>
        <taxon>Bacteria</taxon>
        <taxon>Pseudomonadati</taxon>
        <taxon>Pseudomonadota</taxon>
        <taxon>Alphaproteobacteria</taxon>
        <taxon>Hyphomicrobiales</taxon>
        <taxon>Hyphomicrobiaceae</taxon>
        <taxon>Methyloceanibacter</taxon>
    </lineage>
</organism>
<accession>A0A1E3WAE4</accession>